<dbReference type="AlphaFoldDB" id="A0A5B7F1Y9"/>
<accession>A0A5B7F1Y9</accession>
<name>A0A5B7F1Y9_PORTR</name>
<dbReference type="Proteomes" id="UP000324222">
    <property type="component" value="Unassembled WGS sequence"/>
</dbReference>
<sequence>MTALEWTLICTLRWEIDTCQGPGGGRKAATVLQTNLTLVSSHPKKFHSQQKLQQNISSLDKDVALSDSVPEDCVRDAVLVTPC</sequence>
<evidence type="ECO:0000313" key="2">
    <source>
        <dbReference type="Proteomes" id="UP000324222"/>
    </source>
</evidence>
<keyword evidence="2" id="KW-1185">Reference proteome</keyword>
<gene>
    <name evidence="1" type="ORF">E2C01_032901</name>
</gene>
<organism evidence="1 2">
    <name type="scientific">Portunus trituberculatus</name>
    <name type="common">Swimming crab</name>
    <name type="synonym">Neptunus trituberculatus</name>
    <dbReference type="NCBI Taxonomy" id="210409"/>
    <lineage>
        <taxon>Eukaryota</taxon>
        <taxon>Metazoa</taxon>
        <taxon>Ecdysozoa</taxon>
        <taxon>Arthropoda</taxon>
        <taxon>Crustacea</taxon>
        <taxon>Multicrustacea</taxon>
        <taxon>Malacostraca</taxon>
        <taxon>Eumalacostraca</taxon>
        <taxon>Eucarida</taxon>
        <taxon>Decapoda</taxon>
        <taxon>Pleocyemata</taxon>
        <taxon>Brachyura</taxon>
        <taxon>Eubrachyura</taxon>
        <taxon>Portunoidea</taxon>
        <taxon>Portunidae</taxon>
        <taxon>Portuninae</taxon>
        <taxon>Portunus</taxon>
    </lineage>
</organism>
<evidence type="ECO:0000313" key="1">
    <source>
        <dbReference type="EMBL" id="MPC39366.1"/>
    </source>
</evidence>
<comment type="caution">
    <text evidence="1">The sequence shown here is derived from an EMBL/GenBank/DDBJ whole genome shotgun (WGS) entry which is preliminary data.</text>
</comment>
<dbReference type="EMBL" id="VSRR010004342">
    <property type="protein sequence ID" value="MPC39366.1"/>
    <property type="molecule type" value="Genomic_DNA"/>
</dbReference>
<proteinExistence type="predicted"/>
<protein>
    <submittedName>
        <fullName evidence="1">Uncharacterized protein</fullName>
    </submittedName>
</protein>
<reference evidence="1 2" key="1">
    <citation type="submission" date="2019-05" db="EMBL/GenBank/DDBJ databases">
        <title>Another draft genome of Portunus trituberculatus and its Hox gene families provides insights of decapod evolution.</title>
        <authorList>
            <person name="Jeong J.-H."/>
            <person name="Song I."/>
            <person name="Kim S."/>
            <person name="Choi T."/>
            <person name="Kim D."/>
            <person name="Ryu S."/>
            <person name="Kim W."/>
        </authorList>
    </citation>
    <scope>NUCLEOTIDE SEQUENCE [LARGE SCALE GENOMIC DNA]</scope>
    <source>
        <tissue evidence="1">Muscle</tissue>
    </source>
</reference>